<evidence type="ECO:0000256" key="1">
    <source>
        <dbReference type="ARBA" id="ARBA00012418"/>
    </source>
</evidence>
<dbReference type="InterPro" id="IPR007081">
    <property type="entry name" value="RNA_pol_Rpb1_5"/>
</dbReference>
<dbReference type="Gene3D" id="6.10.250.2940">
    <property type="match status" value="1"/>
</dbReference>
<dbReference type="STRING" id="1754192.A0A1Y1X592"/>
<dbReference type="GO" id="GO:0006351">
    <property type="term" value="P:DNA-templated transcription"/>
    <property type="evidence" value="ECO:0007669"/>
    <property type="project" value="InterPro"/>
</dbReference>
<dbReference type="OrthoDB" id="2157155at2759"/>
<reference evidence="3 4" key="1">
    <citation type="submission" date="2016-08" db="EMBL/GenBank/DDBJ databases">
        <title>A Parts List for Fungal Cellulosomes Revealed by Comparative Genomics.</title>
        <authorList>
            <consortium name="DOE Joint Genome Institute"/>
            <person name="Haitjema C.H."/>
            <person name="Gilmore S.P."/>
            <person name="Henske J.K."/>
            <person name="Solomon K.V."/>
            <person name="De Groot R."/>
            <person name="Kuo A."/>
            <person name="Mondo S.J."/>
            <person name="Salamov A.A."/>
            <person name="Labutti K."/>
            <person name="Zhao Z."/>
            <person name="Chiniquy J."/>
            <person name="Barry K."/>
            <person name="Brewer H.M."/>
            <person name="Purvine S.O."/>
            <person name="Wright A.T."/>
            <person name="Boxma B."/>
            <person name="Van Alen T."/>
            <person name="Hackstein J.H."/>
            <person name="Baker S.E."/>
            <person name="Grigoriev I.V."/>
            <person name="O'Malley M.A."/>
        </authorList>
    </citation>
    <scope>NUCLEOTIDE SEQUENCE [LARGE SCALE GENOMIC DNA]</scope>
    <source>
        <strain evidence="3 4">S4</strain>
    </source>
</reference>
<dbReference type="SUPFAM" id="SSF64484">
    <property type="entry name" value="beta and beta-prime subunits of DNA dependent RNA-polymerase"/>
    <property type="match status" value="1"/>
</dbReference>
<gene>
    <name evidence="3" type="ORF">BCR32DRAFT_280171</name>
</gene>
<dbReference type="EMBL" id="MCFG01000133">
    <property type="protein sequence ID" value="ORX80872.1"/>
    <property type="molecule type" value="Genomic_DNA"/>
</dbReference>
<evidence type="ECO:0000259" key="2">
    <source>
        <dbReference type="Pfam" id="PF04998"/>
    </source>
</evidence>
<dbReference type="Pfam" id="PF04998">
    <property type="entry name" value="RNA_pol_Rpb1_5"/>
    <property type="match status" value="1"/>
</dbReference>
<dbReference type="AlphaFoldDB" id="A0A1Y1X592"/>
<evidence type="ECO:0000313" key="4">
    <source>
        <dbReference type="Proteomes" id="UP000193944"/>
    </source>
</evidence>
<keyword evidence="4" id="KW-1185">Reference proteome</keyword>
<evidence type="ECO:0000313" key="3">
    <source>
        <dbReference type="EMBL" id="ORX80872.1"/>
    </source>
</evidence>
<dbReference type="GO" id="GO:0003677">
    <property type="term" value="F:DNA binding"/>
    <property type="evidence" value="ECO:0007669"/>
    <property type="project" value="InterPro"/>
</dbReference>
<accession>A0A1Y1X592</accession>
<dbReference type="GO" id="GO:0003899">
    <property type="term" value="F:DNA-directed RNA polymerase activity"/>
    <property type="evidence" value="ECO:0007669"/>
    <property type="project" value="UniProtKB-EC"/>
</dbReference>
<sequence length="492" mass="57324">MNYTLDWNKKNKYFDINTLTKKCYEEVPSFSAWNLDICYATEEINLDANALVKERKNKYTSNSINTFNRNLLDISTGNGGDIHKWKIKVFEFLFTENIDSSSIIYKECITPEIGSLRYAHSECDNIINISIESNDIPNELIHHFNTSTSYVKYKPQNFTIQNSGIQCDIDAPEFCKDNVCVCMKESMIKPFIELPDQNGHIHKYILVPYSSYFESFIYEYNNNETIYVSLECKNDAQCFSNKCFNNTCTYNKNSDVIRCDRIYTKSNFFSRNKDTDGHIHCGRMLNEYCTDDIECSFNNCSNNRCSSIHYIPSEFDSVVIDYQDIFGEMGHILIKEFMNFTIFSFVFANIIYIPPMKIYNKELEKGSILIENKYELIDNTTSYTLEPQLPCKQLSQINLNLNLNQNQNLKSKHSKKLFIHSKSGRFGIISTSLNISSSGYLQRELVKSMEDLVTNEQESILNYNNEKIYYYLFSTPDIDNIFLEHAFSMSNI</sequence>
<feature type="domain" description="RNA polymerase Rpb1" evidence="2">
    <location>
        <begin position="414"/>
        <end position="464"/>
    </location>
</feature>
<dbReference type="Proteomes" id="UP000193944">
    <property type="component" value="Unassembled WGS sequence"/>
</dbReference>
<organism evidence="3 4">
    <name type="scientific">Anaeromyces robustus</name>
    <dbReference type="NCBI Taxonomy" id="1754192"/>
    <lineage>
        <taxon>Eukaryota</taxon>
        <taxon>Fungi</taxon>
        <taxon>Fungi incertae sedis</taxon>
        <taxon>Chytridiomycota</taxon>
        <taxon>Chytridiomycota incertae sedis</taxon>
        <taxon>Neocallimastigomycetes</taxon>
        <taxon>Neocallimastigales</taxon>
        <taxon>Neocallimastigaceae</taxon>
        <taxon>Anaeromyces</taxon>
    </lineage>
</organism>
<name>A0A1Y1X592_9FUNG</name>
<protein>
    <recommendedName>
        <fullName evidence="1">DNA-directed RNA polymerase</fullName>
        <ecNumber evidence="1">2.7.7.6</ecNumber>
    </recommendedName>
</protein>
<proteinExistence type="predicted"/>
<comment type="caution">
    <text evidence="3">The sequence shown here is derived from an EMBL/GenBank/DDBJ whole genome shotgun (WGS) entry which is preliminary data.</text>
</comment>
<dbReference type="EC" id="2.7.7.6" evidence="1"/>
<reference evidence="3 4" key="2">
    <citation type="submission" date="2016-08" db="EMBL/GenBank/DDBJ databases">
        <title>Pervasive Adenine N6-methylation of Active Genes in Fungi.</title>
        <authorList>
            <consortium name="DOE Joint Genome Institute"/>
            <person name="Mondo S.J."/>
            <person name="Dannebaum R.O."/>
            <person name="Kuo R.C."/>
            <person name="Labutti K."/>
            <person name="Haridas S."/>
            <person name="Kuo A."/>
            <person name="Salamov A."/>
            <person name="Ahrendt S.R."/>
            <person name="Lipzen A."/>
            <person name="Sullivan W."/>
            <person name="Andreopoulos W.B."/>
            <person name="Clum A."/>
            <person name="Lindquist E."/>
            <person name="Daum C."/>
            <person name="Ramamoorthy G.K."/>
            <person name="Gryganskyi A."/>
            <person name="Culley D."/>
            <person name="Magnuson J.K."/>
            <person name="James T.Y."/>
            <person name="O'Malley M.A."/>
            <person name="Stajich J.E."/>
            <person name="Spatafora J.W."/>
            <person name="Visel A."/>
            <person name="Grigoriev I.V."/>
        </authorList>
    </citation>
    <scope>NUCLEOTIDE SEQUENCE [LARGE SCALE GENOMIC DNA]</scope>
    <source>
        <strain evidence="3 4">S4</strain>
    </source>
</reference>